<dbReference type="InterPro" id="IPR039735">
    <property type="entry name" value="CHIC1/2"/>
</dbReference>
<evidence type="ECO:0000313" key="6">
    <source>
        <dbReference type="Proteomes" id="UP000663879"/>
    </source>
</evidence>
<reference evidence="5" key="1">
    <citation type="submission" date="2021-02" db="EMBL/GenBank/DDBJ databases">
        <authorList>
            <person name="Nowell W R."/>
        </authorList>
    </citation>
    <scope>NUCLEOTIDE SEQUENCE</scope>
    <source>
        <strain evidence="5">Ploen Becks lab</strain>
    </source>
</reference>
<accession>A0A814H1A2</accession>
<organism evidence="5 6">
    <name type="scientific">Brachionus calyciflorus</name>
    <dbReference type="NCBI Taxonomy" id="104777"/>
    <lineage>
        <taxon>Eukaryota</taxon>
        <taxon>Metazoa</taxon>
        <taxon>Spiralia</taxon>
        <taxon>Gnathifera</taxon>
        <taxon>Rotifera</taxon>
        <taxon>Eurotatoria</taxon>
        <taxon>Monogononta</taxon>
        <taxon>Pseudotrocha</taxon>
        <taxon>Ploima</taxon>
        <taxon>Brachionidae</taxon>
        <taxon>Brachionus</taxon>
    </lineage>
</organism>
<evidence type="ECO:0000256" key="3">
    <source>
        <dbReference type="SAM" id="Phobius"/>
    </source>
</evidence>
<dbReference type="AlphaFoldDB" id="A0A814H1A2"/>
<evidence type="ECO:0000256" key="2">
    <source>
        <dbReference type="ARBA" id="ARBA00023136"/>
    </source>
</evidence>
<comment type="caution">
    <text evidence="5">The sequence shown here is derived from an EMBL/GenBank/DDBJ whole genome shotgun (WGS) entry which is preliminary data.</text>
</comment>
<keyword evidence="6" id="KW-1185">Reference proteome</keyword>
<comment type="subcellular location">
    <subcellularLocation>
        <location evidence="1">Membrane</location>
    </subcellularLocation>
</comment>
<dbReference type="OrthoDB" id="67682at2759"/>
<dbReference type="GO" id="GO:0016020">
    <property type="term" value="C:membrane"/>
    <property type="evidence" value="ECO:0007669"/>
    <property type="project" value="UniProtKB-SubCell"/>
</dbReference>
<protein>
    <recommendedName>
        <fullName evidence="4">Golgin subfamily A member 7/ERF4 domain-containing protein</fullName>
    </recommendedName>
</protein>
<evidence type="ECO:0000259" key="4">
    <source>
        <dbReference type="Pfam" id="PF10256"/>
    </source>
</evidence>
<sequence length="101" mass="11634">MTDRSNHRVVYQNRQDVFVKDPIIIRGVQNKAIFGLSSQFNEEFPTQLNGILAPEEFHDTIVQINKILSKQLENNFKWLIIGSIFCCCTFGCSILPVINLY</sequence>
<dbReference type="PANTHER" id="PTHR13005:SF4">
    <property type="entry name" value="CYSTEINE-RICH HYDROPHOBIC PROTEIN"/>
    <property type="match status" value="1"/>
</dbReference>
<feature type="transmembrane region" description="Helical" evidence="3">
    <location>
        <begin position="76"/>
        <end position="98"/>
    </location>
</feature>
<evidence type="ECO:0000313" key="5">
    <source>
        <dbReference type="EMBL" id="CAF1003709.1"/>
    </source>
</evidence>
<name>A0A814H1A2_9BILA</name>
<keyword evidence="3" id="KW-1133">Transmembrane helix</keyword>
<feature type="domain" description="Golgin subfamily A member 7/ERF4" evidence="4">
    <location>
        <begin position="37"/>
        <end position="93"/>
    </location>
</feature>
<keyword evidence="2 3" id="KW-0472">Membrane</keyword>
<dbReference type="PANTHER" id="PTHR13005">
    <property type="entry name" value="CYSTEINE-RICH HYDROPHOBIC DOMAIN PROTEIN BRAIN X-LINKED PROTEIN"/>
    <property type="match status" value="1"/>
</dbReference>
<dbReference type="InterPro" id="IPR019383">
    <property type="entry name" value="Golgin_A_7/ERF4"/>
</dbReference>
<dbReference type="Pfam" id="PF10256">
    <property type="entry name" value="Erf4"/>
    <property type="match status" value="1"/>
</dbReference>
<evidence type="ECO:0000256" key="1">
    <source>
        <dbReference type="ARBA" id="ARBA00004370"/>
    </source>
</evidence>
<keyword evidence="3" id="KW-0812">Transmembrane</keyword>
<dbReference type="Proteomes" id="UP000663879">
    <property type="component" value="Unassembled WGS sequence"/>
</dbReference>
<dbReference type="EMBL" id="CAJNOC010003940">
    <property type="protein sequence ID" value="CAF1003709.1"/>
    <property type="molecule type" value="Genomic_DNA"/>
</dbReference>
<proteinExistence type="predicted"/>
<gene>
    <name evidence="5" type="ORF">OXX778_LOCUS16542</name>
</gene>